<feature type="domain" description="Rho-GAP" evidence="3">
    <location>
        <begin position="28"/>
        <end position="228"/>
    </location>
</feature>
<organism evidence="4">
    <name type="scientific">Gongylonema pulchrum</name>
    <dbReference type="NCBI Taxonomy" id="637853"/>
    <lineage>
        <taxon>Eukaryota</taxon>
        <taxon>Metazoa</taxon>
        <taxon>Ecdysozoa</taxon>
        <taxon>Nematoda</taxon>
        <taxon>Chromadorea</taxon>
        <taxon>Rhabditida</taxon>
        <taxon>Spirurina</taxon>
        <taxon>Spiruromorpha</taxon>
        <taxon>Spiruroidea</taxon>
        <taxon>Gongylonematidae</taxon>
        <taxon>Gongylonema</taxon>
    </lineage>
</organism>
<dbReference type="Pfam" id="PF00620">
    <property type="entry name" value="RhoGAP"/>
    <property type="match status" value="1"/>
</dbReference>
<dbReference type="GO" id="GO:0007165">
    <property type="term" value="P:signal transduction"/>
    <property type="evidence" value="ECO:0007669"/>
    <property type="project" value="InterPro"/>
</dbReference>
<accession>A0A183EIJ9</accession>
<evidence type="ECO:0000259" key="3">
    <source>
        <dbReference type="PROSITE" id="PS50238"/>
    </source>
</evidence>
<evidence type="ECO:0000256" key="2">
    <source>
        <dbReference type="SAM" id="MobiDB-lite"/>
    </source>
</evidence>
<feature type="compositionally biased region" description="Basic and acidic residues" evidence="2">
    <location>
        <begin position="187"/>
        <end position="197"/>
    </location>
</feature>
<dbReference type="InterPro" id="IPR050729">
    <property type="entry name" value="Rho-GAP"/>
</dbReference>
<evidence type="ECO:0000313" key="4">
    <source>
        <dbReference type="WBParaSite" id="GPUH_0002081501-mRNA-1"/>
    </source>
</evidence>
<reference evidence="4" key="1">
    <citation type="submission" date="2016-06" db="UniProtKB">
        <authorList>
            <consortium name="WormBaseParasite"/>
        </authorList>
    </citation>
    <scope>IDENTIFICATION</scope>
</reference>
<dbReference type="PANTHER" id="PTHR23176">
    <property type="entry name" value="RHO/RAC/CDC GTPASE-ACTIVATING PROTEIN"/>
    <property type="match status" value="1"/>
</dbReference>
<dbReference type="Gene3D" id="1.10.555.10">
    <property type="entry name" value="Rho GTPase activation protein"/>
    <property type="match status" value="1"/>
</dbReference>
<name>A0A183EIJ9_9BILA</name>
<dbReference type="GO" id="GO:0005096">
    <property type="term" value="F:GTPase activator activity"/>
    <property type="evidence" value="ECO:0007669"/>
    <property type="project" value="UniProtKB-KW"/>
</dbReference>
<dbReference type="SMART" id="SM00324">
    <property type="entry name" value="RhoGAP"/>
    <property type="match status" value="1"/>
</dbReference>
<keyword evidence="1" id="KW-0343">GTPase activation</keyword>
<dbReference type="InterPro" id="IPR008936">
    <property type="entry name" value="Rho_GTPase_activation_prot"/>
</dbReference>
<dbReference type="SUPFAM" id="SSF48350">
    <property type="entry name" value="GTPase activation domain, GAP"/>
    <property type="match status" value="1"/>
</dbReference>
<dbReference type="InterPro" id="IPR000198">
    <property type="entry name" value="RhoGAP_dom"/>
</dbReference>
<dbReference type="GO" id="GO:0005737">
    <property type="term" value="C:cytoplasm"/>
    <property type="evidence" value="ECO:0007669"/>
    <property type="project" value="TreeGrafter"/>
</dbReference>
<protein>
    <submittedName>
        <fullName evidence="4">Rho-GAP domain-containing protein</fullName>
    </submittedName>
</protein>
<evidence type="ECO:0000256" key="1">
    <source>
        <dbReference type="ARBA" id="ARBA00022468"/>
    </source>
</evidence>
<dbReference type="PROSITE" id="PS50238">
    <property type="entry name" value="RHOGAP"/>
    <property type="match status" value="1"/>
</dbReference>
<dbReference type="AlphaFoldDB" id="A0A183EIJ9"/>
<dbReference type="PANTHER" id="PTHR23176:SF129">
    <property type="entry name" value="RHO GTPASE ACTIVATING PROTEIN AT 16F, ISOFORM E-RELATED"/>
    <property type="match status" value="1"/>
</dbReference>
<sequence>LKFFTDFYTCFLANIPELFVIAEPVFGSTLAAICQHEQSIVPRFIQLVTEVIEAKGLDTDGLYRVKKYCALSGEDDVHVLTGALKLFFRELSEPIFPASLAKDFIFANRLPNGETKVKAFDDLLNKLPLYNRETLKVLFRHLIQVSNHADKNRMEIHNLAIMFGPSLFSSGNEVNNENRKGSSKKGKGSEKKSKEKPAGVQSNSHLAFNMIMQGQTVEYLLKEFKRFPSMQTAPVSSRK</sequence>
<proteinExistence type="predicted"/>
<feature type="region of interest" description="Disordered" evidence="2">
    <location>
        <begin position="172"/>
        <end position="205"/>
    </location>
</feature>
<dbReference type="WBParaSite" id="GPUH_0002081501-mRNA-1">
    <property type="protein sequence ID" value="GPUH_0002081501-mRNA-1"/>
    <property type="gene ID" value="GPUH_0002081501"/>
</dbReference>